<reference evidence="1 2" key="1">
    <citation type="journal article" date="2022" name="bioRxiv">
        <title>The genome of the oomycete Peronosclerospora sorghi, a cosmopolitan pathogen of maize and sorghum, is inflated with dispersed pseudogenes.</title>
        <authorList>
            <person name="Fletcher K."/>
            <person name="Martin F."/>
            <person name="Isakeit T."/>
            <person name="Cavanaugh K."/>
            <person name="Magill C."/>
            <person name="Michelmore R."/>
        </authorList>
    </citation>
    <scope>NUCLEOTIDE SEQUENCE [LARGE SCALE GENOMIC DNA]</scope>
    <source>
        <strain evidence="1">P6</strain>
    </source>
</reference>
<evidence type="ECO:0000313" key="1">
    <source>
        <dbReference type="EMBL" id="KAI9919990.1"/>
    </source>
</evidence>
<dbReference type="Proteomes" id="UP001163321">
    <property type="component" value="Chromosome 10"/>
</dbReference>
<protein>
    <submittedName>
        <fullName evidence="1">Uncharacterized protein</fullName>
    </submittedName>
</protein>
<evidence type="ECO:0000313" key="2">
    <source>
        <dbReference type="Proteomes" id="UP001163321"/>
    </source>
</evidence>
<accession>A0ACC0WM94</accession>
<dbReference type="EMBL" id="CM047589">
    <property type="protein sequence ID" value="KAI9919990.1"/>
    <property type="molecule type" value="Genomic_DNA"/>
</dbReference>
<name>A0ACC0WM94_9STRA</name>
<proteinExistence type="predicted"/>
<keyword evidence="2" id="KW-1185">Reference proteome</keyword>
<organism evidence="1 2">
    <name type="scientific">Peronosclerospora sorghi</name>
    <dbReference type="NCBI Taxonomy" id="230839"/>
    <lineage>
        <taxon>Eukaryota</taxon>
        <taxon>Sar</taxon>
        <taxon>Stramenopiles</taxon>
        <taxon>Oomycota</taxon>
        <taxon>Peronosporomycetes</taxon>
        <taxon>Peronosporales</taxon>
        <taxon>Peronosporaceae</taxon>
        <taxon>Peronosclerospora</taxon>
    </lineage>
</organism>
<sequence length="113" mass="12198">MHRPLFLRIVQASDSHDEYFVQKRDAVDVMGLSPLQKVTTGSCSGMLKFRPLDKCLLGVGVGVGKSAASQGGDTACDSEVAWEASLKEESAWDAGGGVFKEMRRMSVRKCASE</sequence>
<gene>
    <name evidence="1" type="ORF">PsorP6_015903</name>
</gene>
<comment type="caution">
    <text evidence="1">The sequence shown here is derived from an EMBL/GenBank/DDBJ whole genome shotgun (WGS) entry which is preliminary data.</text>
</comment>